<keyword evidence="3" id="KW-1185">Reference proteome</keyword>
<dbReference type="Gene3D" id="1.20.1280.50">
    <property type="match status" value="1"/>
</dbReference>
<dbReference type="InterPro" id="IPR001810">
    <property type="entry name" value="F-box_dom"/>
</dbReference>
<dbReference type="SMART" id="SM00256">
    <property type="entry name" value="FBOX"/>
    <property type="match status" value="1"/>
</dbReference>
<feature type="domain" description="F-box" evidence="1">
    <location>
        <begin position="12"/>
        <end position="52"/>
    </location>
</feature>
<dbReference type="eggNOG" id="ENOG502R122">
    <property type="taxonomic scope" value="Eukaryota"/>
</dbReference>
<evidence type="ECO:0000259" key="1">
    <source>
        <dbReference type="SMART" id="SM00256"/>
    </source>
</evidence>
<dbReference type="STRING" id="655827.E9EIU2"/>
<dbReference type="InterPro" id="IPR036047">
    <property type="entry name" value="F-box-like_dom_sf"/>
</dbReference>
<name>E9EIU2_METAQ</name>
<sequence length="347" mass="39530">MEQTAHQGLESLPPELLLAIAEQLPVDSRLVFSGTCSSFHSIIQSNRLTRCSGRDLDFFTFLDYLTAIARDLPDMWVCEICLALHAVNRQDTPQSPLATSCFRKPGNAVIGRKLCWPQHRHVQIVLKYTRLGVQDPDRRRHLAELLDPVFGNHPPDPQDSWIAHVTYASRAKIVNGRYLLKYTWHYNATSEPIESLCRGYNAHLLICNHQYVPGYLMAKIFQRIEQPGEQEAARIAAQSPQPLTEPLAVRRATRESLLDDQRGIELTDSCTLCPTDFSICVGEDCVWFSAWYDLGPEGSPFDEAWTCHRINEPWGTISRSLKARHVPGSIRRLYQQTAHRDIENEVE</sequence>
<dbReference type="SUPFAM" id="SSF81383">
    <property type="entry name" value="F-box domain"/>
    <property type="match status" value="1"/>
</dbReference>
<protein>
    <recommendedName>
        <fullName evidence="1">F-box domain-containing protein</fullName>
    </recommendedName>
</protein>
<dbReference type="EMBL" id="GL698660">
    <property type="protein sequence ID" value="EFY84164.1"/>
    <property type="molecule type" value="Genomic_DNA"/>
</dbReference>
<organism evidence="3">
    <name type="scientific">Metarhizium acridum (strain CQMa 102)</name>
    <dbReference type="NCBI Taxonomy" id="655827"/>
    <lineage>
        <taxon>Eukaryota</taxon>
        <taxon>Fungi</taxon>
        <taxon>Dikarya</taxon>
        <taxon>Ascomycota</taxon>
        <taxon>Pezizomycotina</taxon>
        <taxon>Sordariomycetes</taxon>
        <taxon>Hypocreomycetidae</taxon>
        <taxon>Hypocreales</taxon>
        <taxon>Clavicipitaceae</taxon>
        <taxon>Metarhizium</taxon>
    </lineage>
</organism>
<reference evidence="2 3" key="1">
    <citation type="journal article" date="2011" name="PLoS Genet.">
        <title>Genome sequencing and comparative transcriptomics of the model entomopathogenic fungi Metarhizium anisopliae and M. acridum.</title>
        <authorList>
            <person name="Gao Q."/>
            <person name="Jin K."/>
            <person name="Ying S.H."/>
            <person name="Zhang Y."/>
            <person name="Xiao G."/>
            <person name="Shang Y."/>
            <person name="Duan Z."/>
            <person name="Hu X."/>
            <person name="Xie X.Q."/>
            <person name="Zhou G."/>
            <person name="Peng G."/>
            <person name="Luo Z."/>
            <person name="Huang W."/>
            <person name="Wang B."/>
            <person name="Fang W."/>
            <person name="Wang S."/>
            <person name="Zhong Y."/>
            <person name="Ma L.J."/>
            <person name="St Leger R.J."/>
            <person name="Zhao G.P."/>
            <person name="Pei Y."/>
            <person name="Feng M.G."/>
            <person name="Xia Y."/>
            <person name="Wang C."/>
        </authorList>
    </citation>
    <scope>NUCLEOTIDE SEQUENCE [LARGE SCALE GENOMIC DNA]</scope>
    <source>
        <strain evidence="2 3">CQMa 102</strain>
    </source>
</reference>
<evidence type="ECO:0000313" key="2">
    <source>
        <dbReference type="EMBL" id="EFY84164.1"/>
    </source>
</evidence>
<evidence type="ECO:0000313" key="3">
    <source>
        <dbReference type="Proteomes" id="UP000002499"/>
    </source>
</evidence>
<dbReference type="OrthoDB" id="3766406at2759"/>
<proteinExistence type="predicted"/>
<gene>
    <name evidence="2" type="ORF">MAC_09790</name>
</gene>
<accession>E9EIU2</accession>
<dbReference type="OMA" id="CPVGDLY"/>
<dbReference type="Pfam" id="PF00646">
    <property type="entry name" value="F-box"/>
    <property type="match status" value="1"/>
</dbReference>
<dbReference type="InParanoid" id="E9EIU2"/>
<dbReference type="HOGENOM" id="CLU_058270_0_0_1"/>
<dbReference type="AlphaFoldDB" id="E9EIU2"/>
<dbReference type="Proteomes" id="UP000002499">
    <property type="component" value="Unassembled WGS sequence"/>
</dbReference>